<feature type="region of interest" description="Disordered" evidence="1">
    <location>
        <begin position="33"/>
        <end position="58"/>
    </location>
</feature>
<evidence type="ECO:0000313" key="3">
    <source>
        <dbReference type="Proteomes" id="UP000049127"/>
    </source>
</evidence>
<reference evidence="2 3" key="1">
    <citation type="submission" date="2015-01" db="EMBL/GenBank/DDBJ databases">
        <authorList>
            <person name="Aslett A.Martin."/>
            <person name="De Silva Nishadi"/>
        </authorList>
    </citation>
    <scope>NUCLEOTIDE SEQUENCE [LARGE SCALE GENOMIC DNA]</scope>
    <source>
        <strain evidence="2 3">R28058</strain>
    </source>
</reference>
<name>A0A0C7G8Q2_PARSO</name>
<dbReference type="Proteomes" id="UP000049127">
    <property type="component" value="Unassembled WGS sequence"/>
</dbReference>
<proteinExistence type="predicted"/>
<gene>
    <name evidence="2" type="ORF">R28058_17181</name>
</gene>
<accession>A0A0C7G8Q2</accession>
<sequence length="58" mass="6787">MKKSKKYDEYKNEAQSFQAMVNHSQRNSQFQSEFEESQTVDKKVSAKRQGALTKQITN</sequence>
<dbReference type="EMBL" id="CEKZ01000003">
    <property type="protein sequence ID" value="CEQ03985.1"/>
    <property type="molecule type" value="Genomic_DNA"/>
</dbReference>
<organism evidence="2 3">
    <name type="scientific">Paraclostridium sordellii</name>
    <name type="common">Clostridium sordellii</name>
    <dbReference type="NCBI Taxonomy" id="1505"/>
    <lineage>
        <taxon>Bacteria</taxon>
        <taxon>Bacillati</taxon>
        <taxon>Bacillota</taxon>
        <taxon>Clostridia</taxon>
        <taxon>Peptostreptococcales</taxon>
        <taxon>Peptostreptococcaceae</taxon>
        <taxon>Paraclostridium</taxon>
    </lineage>
</organism>
<protein>
    <submittedName>
        <fullName evidence="2">Uncharacterized protein</fullName>
    </submittedName>
</protein>
<dbReference type="AlphaFoldDB" id="A0A0C7G8Q2"/>
<evidence type="ECO:0000313" key="2">
    <source>
        <dbReference type="EMBL" id="CEQ03985.1"/>
    </source>
</evidence>
<dbReference type="RefSeq" id="WP_155484416.1">
    <property type="nucleotide sequence ID" value="NZ_CDNF01000003.1"/>
</dbReference>
<evidence type="ECO:0000256" key="1">
    <source>
        <dbReference type="SAM" id="MobiDB-lite"/>
    </source>
</evidence>